<dbReference type="GO" id="GO:0020037">
    <property type="term" value="F:heme binding"/>
    <property type="evidence" value="ECO:0007669"/>
    <property type="project" value="InterPro"/>
</dbReference>
<organism evidence="6 7">
    <name type="scientific">Bdellovibrio bacteriovorus</name>
    <dbReference type="NCBI Taxonomy" id="959"/>
    <lineage>
        <taxon>Bacteria</taxon>
        <taxon>Pseudomonadati</taxon>
        <taxon>Bdellovibrionota</taxon>
        <taxon>Bdellovibrionia</taxon>
        <taxon>Bdellovibrionales</taxon>
        <taxon>Pseudobdellovibrionaceae</taxon>
        <taxon>Bdellovibrio</taxon>
    </lineage>
</organism>
<accession>A0A1Z3N971</accession>
<dbReference type="Proteomes" id="UP000197003">
    <property type="component" value="Chromosome"/>
</dbReference>
<evidence type="ECO:0000256" key="1">
    <source>
        <dbReference type="ARBA" id="ARBA00022617"/>
    </source>
</evidence>
<dbReference type="PANTHER" id="PTHR40394">
    <property type="entry name" value="LIPOPROTEIN-RELATED"/>
    <property type="match status" value="1"/>
</dbReference>
<dbReference type="InterPro" id="IPR009056">
    <property type="entry name" value="Cyt_c-like_dom"/>
</dbReference>
<dbReference type="InterPro" id="IPR036909">
    <property type="entry name" value="Cyt_c-like_dom_sf"/>
</dbReference>
<dbReference type="OMA" id="DVITRGY"/>
<keyword evidence="1 4" id="KW-0349">Heme</keyword>
<evidence type="ECO:0000259" key="5">
    <source>
        <dbReference type="PROSITE" id="PS51007"/>
    </source>
</evidence>
<dbReference type="GeneID" id="93012603"/>
<dbReference type="OrthoDB" id="5296980at2"/>
<dbReference type="GO" id="GO:0009055">
    <property type="term" value="F:electron transfer activity"/>
    <property type="evidence" value="ECO:0007669"/>
    <property type="project" value="InterPro"/>
</dbReference>
<dbReference type="PANTHER" id="PTHR40394:SF2">
    <property type="entry name" value="QUINOL:CYTOCHROME C OXIDOREDUCTASE MEMBRANE PROTEIN"/>
    <property type="match status" value="1"/>
</dbReference>
<dbReference type="Pfam" id="PF13442">
    <property type="entry name" value="Cytochrome_CBB3"/>
    <property type="match status" value="1"/>
</dbReference>
<dbReference type="PROSITE" id="PS51257">
    <property type="entry name" value="PROKAR_LIPOPROTEIN"/>
    <property type="match status" value="1"/>
</dbReference>
<evidence type="ECO:0000256" key="3">
    <source>
        <dbReference type="ARBA" id="ARBA00023004"/>
    </source>
</evidence>
<evidence type="ECO:0000256" key="2">
    <source>
        <dbReference type="ARBA" id="ARBA00022723"/>
    </source>
</evidence>
<evidence type="ECO:0000256" key="4">
    <source>
        <dbReference type="PROSITE-ProRule" id="PRU00433"/>
    </source>
</evidence>
<reference evidence="6 7" key="1">
    <citation type="submission" date="2017-04" db="EMBL/GenBank/DDBJ databases">
        <title>Whole genome sequence of Bdellovibrio bacteriovorus strain SSB218315.</title>
        <authorList>
            <person name="Oyedara O."/>
            <person name="Rodriguez-Perez M.A."/>
        </authorList>
    </citation>
    <scope>NUCLEOTIDE SEQUENCE [LARGE SCALE GENOMIC DNA]</scope>
    <source>
        <strain evidence="6 7">SSB218315</strain>
    </source>
</reference>
<dbReference type="EMBL" id="CP020946">
    <property type="protein sequence ID" value="ASD64022.1"/>
    <property type="molecule type" value="Genomic_DNA"/>
</dbReference>
<dbReference type="KEGG" id="bbac:EP01_04265"/>
<keyword evidence="2 4" id="KW-0479">Metal-binding</keyword>
<dbReference type="PROSITE" id="PS51007">
    <property type="entry name" value="CYTC"/>
    <property type="match status" value="1"/>
</dbReference>
<name>A0A1Z3N971_BDEBC</name>
<sequence length="193" mass="20886">MRNIVNISMGVAAAGLAVLALSSCGPRGNKPNVELIQDMMVTPAVKAQSYDADAPHHRGMRVPPEGTAPVGFEPYQYATDVEAASKNLKNPLAGKMDEETLIVGQKFYETNCALCHGYKGEGGEAAKSTISAKMALKPPAVVSDKVKGWTDGHLYHVITVGQGVMGPYASHIPQQYRWQVVNYIRFLEKQEAK</sequence>
<dbReference type="SUPFAM" id="SSF46626">
    <property type="entry name" value="Cytochrome c"/>
    <property type="match status" value="1"/>
</dbReference>
<dbReference type="GO" id="GO:0046872">
    <property type="term" value="F:metal ion binding"/>
    <property type="evidence" value="ECO:0007669"/>
    <property type="project" value="UniProtKB-KW"/>
</dbReference>
<feature type="domain" description="Cytochrome c" evidence="5">
    <location>
        <begin position="99"/>
        <end position="188"/>
    </location>
</feature>
<gene>
    <name evidence="6" type="ORF">B9G79_10820</name>
</gene>
<keyword evidence="3 4" id="KW-0408">Iron</keyword>
<proteinExistence type="predicted"/>
<protein>
    <recommendedName>
        <fullName evidence="5">Cytochrome c domain-containing protein</fullName>
    </recommendedName>
</protein>
<evidence type="ECO:0000313" key="7">
    <source>
        <dbReference type="Proteomes" id="UP000197003"/>
    </source>
</evidence>
<evidence type="ECO:0000313" key="6">
    <source>
        <dbReference type="EMBL" id="ASD64022.1"/>
    </source>
</evidence>
<dbReference type="Gene3D" id="1.10.760.10">
    <property type="entry name" value="Cytochrome c-like domain"/>
    <property type="match status" value="1"/>
</dbReference>
<dbReference type="RefSeq" id="WP_011164090.1">
    <property type="nucleotide sequence ID" value="NZ_AP029059.1"/>
</dbReference>
<dbReference type="AlphaFoldDB" id="A0A1Z3N971"/>